<feature type="domain" description="Ketoreductase" evidence="5">
    <location>
        <begin position="48"/>
        <end position="253"/>
    </location>
</feature>
<dbReference type="PROSITE" id="PS00061">
    <property type="entry name" value="ADH_SHORT"/>
    <property type="match status" value="1"/>
</dbReference>
<dbReference type="FunFam" id="3.40.50.720:FF:000202">
    <property type="entry name" value="Short-chain dehydrogenase/reductase family 16C member 6"/>
    <property type="match status" value="1"/>
</dbReference>
<dbReference type="Pfam" id="PF00106">
    <property type="entry name" value="adh_short"/>
    <property type="match status" value="1"/>
</dbReference>
<dbReference type="PRINTS" id="PR00080">
    <property type="entry name" value="SDRFAMILY"/>
</dbReference>
<dbReference type="GO" id="GO:0005811">
    <property type="term" value="C:lipid droplet"/>
    <property type="evidence" value="ECO:0007669"/>
    <property type="project" value="TreeGrafter"/>
</dbReference>
<protein>
    <submittedName>
        <fullName evidence="7">Epidermal retinol dehydrogenase 2</fullName>
    </submittedName>
</protein>
<dbReference type="CDD" id="cd05339">
    <property type="entry name" value="17beta-HSDXI-like_SDR_c"/>
    <property type="match status" value="1"/>
</dbReference>
<keyword evidence="2" id="KW-0560">Oxidoreductase</keyword>
<evidence type="ECO:0000259" key="5">
    <source>
        <dbReference type="SMART" id="SM00822"/>
    </source>
</evidence>
<dbReference type="GO" id="GO:0006629">
    <property type="term" value="P:lipid metabolic process"/>
    <property type="evidence" value="ECO:0007669"/>
    <property type="project" value="UniProtKB-ARBA"/>
</dbReference>
<dbReference type="SUPFAM" id="SSF51735">
    <property type="entry name" value="NAD(P)-binding Rossmann-fold domains"/>
    <property type="match status" value="1"/>
</dbReference>
<name>A0A915BVU0_PARUN</name>
<evidence type="ECO:0000256" key="2">
    <source>
        <dbReference type="ARBA" id="ARBA00023002"/>
    </source>
</evidence>
<proteinExistence type="inferred from homology"/>
<dbReference type="PRINTS" id="PR00081">
    <property type="entry name" value="GDHRDH"/>
</dbReference>
<evidence type="ECO:0000256" key="1">
    <source>
        <dbReference type="ARBA" id="ARBA00006484"/>
    </source>
</evidence>
<dbReference type="AlphaFoldDB" id="A0A915BVU0"/>
<accession>A0A915BVU0</accession>
<keyword evidence="3" id="KW-0520">NAD</keyword>
<organism evidence="6 7">
    <name type="scientific">Parascaris univalens</name>
    <name type="common">Nematode worm</name>
    <dbReference type="NCBI Taxonomy" id="6257"/>
    <lineage>
        <taxon>Eukaryota</taxon>
        <taxon>Metazoa</taxon>
        <taxon>Ecdysozoa</taxon>
        <taxon>Nematoda</taxon>
        <taxon>Chromadorea</taxon>
        <taxon>Rhabditida</taxon>
        <taxon>Spirurina</taxon>
        <taxon>Ascaridomorpha</taxon>
        <taxon>Ascaridoidea</taxon>
        <taxon>Ascarididae</taxon>
        <taxon>Parascaris</taxon>
    </lineage>
</organism>
<dbReference type="InterPro" id="IPR002347">
    <property type="entry name" value="SDR_fam"/>
</dbReference>
<dbReference type="InterPro" id="IPR036291">
    <property type="entry name" value="NAD(P)-bd_dom_sf"/>
</dbReference>
<dbReference type="InterPro" id="IPR020904">
    <property type="entry name" value="Sc_DH/Rdtase_CS"/>
</dbReference>
<dbReference type="Proteomes" id="UP000887569">
    <property type="component" value="Unplaced"/>
</dbReference>
<dbReference type="InterPro" id="IPR057326">
    <property type="entry name" value="KR_dom"/>
</dbReference>
<reference evidence="7" key="1">
    <citation type="submission" date="2022-11" db="UniProtKB">
        <authorList>
            <consortium name="WormBaseParasite"/>
        </authorList>
    </citation>
    <scope>IDENTIFICATION</scope>
</reference>
<dbReference type="WBParaSite" id="PgR062_g027_t02">
    <property type="protein sequence ID" value="PgR062_g027_t02"/>
    <property type="gene ID" value="PgR062_g027"/>
</dbReference>
<keyword evidence="6" id="KW-1185">Reference proteome</keyword>
<dbReference type="PANTHER" id="PTHR24322">
    <property type="entry name" value="PKSB"/>
    <property type="match status" value="1"/>
</dbReference>
<comment type="similarity">
    <text evidence="1 4">Belongs to the short-chain dehydrogenases/reductases (SDR) family.</text>
</comment>
<dbReference type="Gene3D" id="3.40.50.720">
    <property type="entry name" value="NAD(P)-binding Rossmann-like Domain"/>
    <property type="match status" value="1"/>
</dbReference>
<sequence length="317" mass="34796">MVDVEQSMLEQFFYTCITILRVLYEVLLGCAKALLPTGVLPRKSVAGEVVLITGSGSGLGKLLAIEFGKLKARVILWDVDEEKNLETKKTLEDNGVEAYAYTVDLSKRDEIYMNANRVKNEIGDVHILINNAGIVNGRHLLESSDKAIEMTMAVNTNALFFTTKAFLKAMIDTNHGHIVTIASMAGKCGTAGLVDYCASKYAAVGFSESLAAELYALKKCGVYVTTVCPFFIDTGMFDGVKTKSPNLLPILQAEYAVEQIMEAILTNRETLLMPKFCYFVIFLASFLPTKVAHILADFFGTNESMNDFVGRSNKSKA</sequence>
<dbReference type="SMART" id="SM00822">
    <property type="entry name" value="PKS_KR"/>
    <property type="match status" value="1"/>
</dbReference>
<evidence type="ECO:0000313" key="6">
    <source>
        <dbReference type="Proteomes" id="UP000887569"/>
    </source>
</evidence>
<dbReference type="PANTHER" id="PTHR24322:SF742">
    <property type="entry name" value="PROTEIN DHS-3"/>
    <property type="match status" value="1"/>
</dbReference>
<evidence type="ECO:0000313" key="7">
    <source>
        <dbReference type="WBParaSite" id="PgR062_g027_t02"/>
    </source>
</evidence>
<dbReference type="GO" id="GO:0016616">
    <property type="term" value="F:oxidoreductase activity, acting on the CH-OH group of donors, NAD or NADP as acceptor"/>
    <property type="evidence" value="ECO:0007669"/>
    <property type="project" value="TreeGrafter"/>
</dbReference>
<evidence type="ECO:0000256" key="4">
    <source>
        <dbReference type="RuleBase" id="RU000363"/>
    </source>
</evidence>
<evidence type="ECO:0000256" key="3">
    <source>
        <dbReference type="ARBA" id="ARBA00023027"/>
    </source>
</evidence>